<dbReference type="GO" id="GO:0005524">
    <property type="term" value="F:ATP binding"/>
    <property type="evidence" value="ECO:0007669"/>
    <property type="project" value="UniProtKB-KW"/>
</dbReference>
<dbReference type="InterPro" id="IPR000719">
    <property type="entry name" value="Prot_kinase_dom"/>
</dbReference>
<dbReference type="PROSITE" id="PS50011">
    <property type="entry name" value="PROTEIN_KINASE_DOM"/>
    <property type="match status" value="1"/>
</dbReference>
<name>A0A919N4B2_9ACTN</name>
<comment type="caution">
    <text evidence="9">The sequence shown here is derived from an EMBL/GenBank/DDBJ whole genome shotgun (WGS) entry which is preliminary data.</text>
</comment>
<evidence type="ECO:0000256" key="5">
    <source>
        <dbReference type="ARBA" id="ARBA00022777"/>
    </source>
</evidence>
<dbReference type="AlphaFoldDB" id="A0A919N4B2"/>
<dbReference type="EC" id="2.7.11.1" evidence="1"/>
<evidence type="ECO:0000256" key="1">
    <source>
        <dbReference type="ARBA" id="ARBA00012513"/>
    </source>
</evidence>
<dbReference type="SUPFAM" id="SSF56112">
    <property type="entry name" value="Protein kinase-like (PK-like)"/>
    <property type="match status" value="1"/>
</dbReference>
<dbReference type="PANTHER" id="PTHR43289">
    <property type="entry name" value="MITOGEN-ACTIVATED PROTEIN KINASE KINASE KINASE 20-RELATED"/>
    <property type="match status" value="1"/>
</dbReference>
<keyword evidence="5" id="KW-0418">Kinase</keyword>
<dbReference type="EMBL" id="BOMW01000016">
    <property type="protein sequence ID" value="GIF04136.1"/>
    <property type="molecule type" value="Genomic_DNA"/>
</dbReference>
<dbReference type="Gene3D" id="3.30.200.20">
    <property type="entry name" value="Phosphorylase Kinase, domain 1"/>
    <property type="match status" value="1"/>
</dbReference>
<dbReference type="GO" id="GO:0004674">
    <property type="term" value="F:protein serine/threonine kinase activity"/>
    <property type="evidence" value="ECO:0007669"/>
    <property type="project" value="UniProtKB-KW"/>
</dbReference>
<evidence type="ECO:0000256" key="4">
    <source>
        <dbReference type="ARBA" id="ARBA00022741"/>
    </source>
</evidence>
<sequence>MRIGELLVLGGIPTIGGVGSRPVARRGADRLPVDTRAALGECSGMHDVWPAPGALLVSRYRLVTLLETGGMAQVWRATDELLDRPVAVKLPAGDIRAAHLAWREARLAARLSHPGIASVHDYREAVRPDGSVVPFVVMELLAGETVAARLCDGPIPWPAAAAVGAAVAGALAAAHAAGVVHRDIKPGNVMLCRGGVKLLDFGISAGVGEPDDDDTGATFGTPAYAAPERLDGKPAEPATDLYGLGVLLFEMVAGEPPYSVDTWEELAAAQQLGPTPLPAGLPAALADLIHRCLDDEPDRRPSAAEAWKVLAELAPSEDKKAPTVPLPGARPTGHARVPAAGLHGRITRGRKIAVGAALGATAVALLALVHVVSRSDDDLAARPPVTPSNAPTGVTPPAAASAAPRLERTTVTTAPTPERTLTVDAALARVQDAVERGESSGGIRPDVAQDFRNLLGQLAVQDNPDIRRQVDLLRRKVRQRLGEGGLTADQAALLQDRLSDLGRAGA</sequence>
<keyword evidence="3" id="KW-0808">Transferase</keyword>
<dbReference type="PROSITE" id="PS00108">
    <property type="entry name" value="PROTEIN_KINASE_ST"/>
    <property type="match status" value="1"/>
</dbReference>
<keyword evidence="4" id="KW-0547">Nucleotide-binding</keyword>
<dbReference type="InterPro" id="IPR008271">
    <property type="entry name" value="Ser/Thr_kinase_AS"/>
</dbReference>
<dbReference type="Gene3D" id="1.10.510.10">
    <property type="entry name" value="Transferase(Phosphotransferase) domain 1"/>
    <property type="match status" value="1"/>
</dbReference>
<evidence type="ECO:0000313" key="10">
    <source>
        <dbReference type="Proteomes" id="UP000629619"/>
    </source>
</evidence>
<evidence type="ECO:0000259" key="8">
    <source>
        <dbReference type="PROSITE" id="PS50011"/>
    </source>
</evidence>
<evidence type="ECO:0000256" key="7">
    <source>
        <dbReference type="SAM" id="MobiDB-lite"/>
    </source>
</evidence>
<keyword evidence="2" id="KW-0723">Serine/threonine-protein kinase</keyword>
<evidence type="ECO:0000256" key="2">
    <source>
        <dbReference type="ARBA" id="ARBA00022527"/>
    </source>
</evidence>
<dbReference type="SMART" id="SM00220">
    <property type="entry name" value="S_TKc"/>
    <property type="match status" value="1"/>
</dbReference>
<reference evidence="9" key="1">
    <citation type="submission" date="2021-01" db="EMBL/GenBank/DDBJ databases">
        <title>Whole genome shotgun sequence of Actinoplanes siamensis NBRC 109076.</title>
        <authorList>
            <person name="Komaki H."/>
            <person name="Tamura T."/>
        </authorList>
    </citation>
    <scope>NUCLEOTIDE SEQUENCE</scope>
    <source>
        <strain evidence="9">NBRC 109076</strain>
    </source>
</reference>
<evidence type="ECO:0000313" key="9">
    <source>
        <dbReference type="EMBL" id="GIF04136.1"/>
    </source>
</evidence>
<protein>
    <recommendedName>
        <fullName evidence="1">non-specific serine/threonine protein kinase</fullName>
        <ecNumber evidence="1">2.7.11.1</ecNumber>
    </recommendedName>
</protein>
<proteinExistence type="predicted"/>
<dbReference type="InterPro" id="IPR011009">
    <property type="entry name" value="Kinase-like_dom_sf"/>
</dbReference>
<gene>
    <name evidence="9" type="ORF">Asi03nite_16740</name>
</gene>
<feature type="domain" description="Protein kinase" evidence="8">
    <location>
        <begin position="60"/>
        <end position="313"/>
    </location>
</feature>
<dbReference type="Pfam" id="PF00069">
    <property type="entry name" value="Pkinase"/>
    <property type="match status" value="1"/>
</dbReference>
<keyword evidence="10" id="KW-1185">Reference proteome</keyword>
<dbReference type="Proteomes" id="UP000629619">
    <property type="component" value="Unassembled WGS sequence"/>
</dbReference>
<accession>A0A919N4B2</accession>
<keyword evidence="6" id="KW-0067">ATP-binding</keyword>
<evidence type="ECO:0000256" key="3">
    <source>
        <dbReference type="ARBA" id="ARBA00022679"/>
    </source>
</evidence>
<dbReference type="CDD" id="cd14014">
    <property type="entry name" value="STKc_PknB_like"/>
    <property type="match status" value="1"/>
</dbReference>
<evidence type="ECO:0000256" key="6">
    <source>
        <dbReference type="ARBA" id="ARBA00022840"/>
    </source>
</evidence>
<feature type="region of interest" description="Disordered" evidence="7">
    <location>
        <begin position="377"/>
        <end position="405"/>
    </location>
</feature>
<dbReference type="PANTHER" id="PTHR43289:SF6">
    <property type="entry name" value="SERINE_THREONINE-PROTEIN KINASE NEKL-3"/>
    <property type="match status" value="1"/>
</dbReference>
<organism evidence="9 10">
    <name type="scientific">Actinoplanes siamensis</name>
    <dbReference type="NCBI Taxonomy" id="1223317"/>
    <lineage>
        <taxon>Bacteria</taxon>
        <taxon>Bacillati</taxon>
        <taxon>Actinomycetota</taxon>
        <taxon>Actinomycetes</taxon>
        <taxon>Micromonosporales</taxon>
        <taxon>Micromonosporaceae</taxon>
        <taxon>Actinoplanes</taxon>
    </lineage>
</organism>